<dbReference type="KEGG" id="mvn:Mevan_1326"/>
<feature type="domain" description="Pyruvate/ketoisovalerate oxidoreductase catalytic" evidence="2">
    <location>
        <begin position="11"/>
        <end position="188"/>
    </location>
</feature>
<reference evidence="3" key="1">
    <citation type="submission" date="2007-06" db="EMBL/GenBank/DDBJ databases">
        <title>Complete sequence of Methanococcus vannielii SB.</title>
        <authorList>
            <consortium name="US DOE Joint Genome Institute"/>
            <person name="Copeland A."/>
            <person name="Lucas S."/>
            <person name="Lapidus A."/>
            <person name="Barry K."/>
            <person name="Glavina del Rio T."/>
            <person name="Dalin E."/>
            <person name="Tice H."/>
            <person name="Pitluck S."/>
            <person name="Chain P."/>
            <person name="Malfatti S."/>
            <person name="Shin M."/>
            <person name="Vergez L."/>
            <person name="Schmutz J."/>
            <person name="Larimer F."/>
            <person name="Land M."/>
            <person name="Hauser L."/>
            <person name="Kyrpides N."/>
            <person name="Anderson I."/>
            <person name="Sieprawska-Lupa M."/>
            <person name="Whitman W.B."/>
            <person name="Richardson P."/>
        </authorList>
    </citation>
    <scope>NUCLEOTIDE SEQUENCE [LARGE SCALE GENOMIC DNA]</scope>
    <source>
        <strain evidence="3">SB</strain>
    </source>
</reference>
<dbReference type="eggNOG" id="arCOG01602">
    <property type="taxonomic scope" value="Archaea"/>
</dbReference>
<evidence type="ECO:0000256" key="1">
    <source>
        <dbReference type="ARBA" id="ARBA00023002"/>
    </source>
</evidence>
<name>A6URV1_METVS</name>
<dbReference type="OrthoDB" id="53326at2157"/>
<dbReference type="Proteomes" id="UP000001107">
    <property type="component" value="Chromosome"/>
</dbReference>
<keyword evidence="1 3" id="KW-0560">Oxidoreductase</keyword>
<sequence length="199" mass="21942">MSFNVLICGVGGQGIVLASRLVAVTAMNEGYTVNTAETIGMSQREGSVVSHVRFGNEIKGSLIPEGFVDVIVGFEPSEVLRNIKYLKKGGKIIMNSKGIFPVSKSNNYKPEKIIEYIIENFNGTICMDFTKFAEELGNSKSLNVIMLGALFYADFIPISFEKFLETVKNEIPEKYLSLNISAAKKGAEEISKFLEGKYE</sequence>
<dbReference type="PANTHER" id="PTHR43854:SF1">
    <property type="entry name" value="INDOLEPYRUVATE OXIDOREDUCTASE SUBUNIT IORB"/>
    <property type="match status" value="1"/>
</dbReference>
<dbReference type="NCBIfam" id="NF004918">
    <property type="entry name" value="PRK06274.1-4"/>
    <property type="match status" value="1"/>
</dbReference>
<dbReference type="Gene3D" id="3.40.920.10">
    <property type="entry name" value="Pyruvate-ferredoxin oxidoreductase, PFOR, domain III"/>
    <property type="match status" value="1"/>
</dbReference>
<evidence type="ECO:0000313" key="4">
    <source>
        <dbReference type="Proteomes" id="UP000001107"/>
    </source>
</evidence>
<dbReference type="GO" id="GO:0043805">
    <property type="term" value="F:indolepyruvate ferredoxin oxidoreductase activity"/>
    <property type="evidence" value="ECO:0007669"/>
    <property type="project" value="UniProtKB-EC"/>
</dbReference>
<dbReference type="Pfam" id="PF01558">
    <property type="entry name" value="POR"/>
    <property type="match status" value="1"/>
</dbReference>
<dbReference type="EC" id="1.2.7.8" evidence="3"/>
<organism evidence="3 4">
    <name type="scientific">Methanococcus vannielii (strain ATCC 35089 / DSM 1224 / JCM 13029 / OCM 148 / SB)</name>
    <dbReference type="NCBI Taxonomy" id="406327"/>
    <lineage>
        <taxon>Archaea</taxon>
        <taxon>Methanobacteriati</taxon>
        <taxon>Methanobacteriota</taxon>
        <taxon>Methanomada group</taxon>
        <taxon>Methanococci</taxon>
        <taxon>Methanococcales</taxon>
        <taxon>Methanococcaceae</taxon>
        <taxon>Methanococcus</taxon>
    </lineage>
</organism>
<accession>A6URV1</accession>
<keyword evidence="4" id="KW-1185">Reference proteome</keyword>
<protein>
    <submittedName>
        <fullName evidence="3">Indolepyruvate ferredoxin oxidoreductase</fullName>
        <ecNumber evidence="3">1.2.7.8</ecNumber>
    </submittedName>
</protein>
<dbReference type="AlphaFoldDB" id="A6URV1"/>
<proteinExistence type="predicted"/>
<dbReference type="SUPFAM" id="SSF53323">
    <property type="entry name" value="Pyruvate-ferredoxin oxidoreductase, PFOR, domain III"/>
    <property type="match status" value="1"/>
</dbReference>
<dbReference type="STRING" id="406327.Mevan_1326"/>
<dbReference type="RefSeq" id="WP_012066138.1">
    <property type="nucleotide sequence ID" value="NC_009634.1"/>
</dbReference>
<dbReference type="InterPro" id="IPR002869">
    <property type="entry name" value="Pyrv_flavodox_OxRed_cen"/>
</dbReference>
<dbReference type="HOGENOM" id="CLU_087284_1_1_2"/>
<gene>
    <name evidence="3" type="ordered locus">Mevan_1326</name>
</gene>
<dbReference type="GeneID" id="5324727"/>
<dbReference type="EMBL" id="CP000742">
    <property type="protein sequence ID" value="ABR55223.1"/>
    <property type="molecule type" value="Genomic_DNA"/>
</dbReference>
<dbReference type="InterPro" id="IPR052198">
    <property type="entry name" value="IorB_Oxidoreductase"/>
</dbReference>
<dbReference type="PANTHER" id="PTHR43854">
    <property type="entry name" value="INDOLEPYRUVATE OXIDOREDUCTASE SUBUNIT IORB"/>
    <property type="match status" value="1"/>
</dbReference>
<dbReference type="InterPro" id="IPR019752">
    <property type="entry name" value="Pyrv/ketoisovalerate_OxRed_cat"/>
</dbReference>
<evidence type="ECO:0000313" key="3">
    <source>
        <dbReference type="EMBL" id="ABR55223.1"/>
    </source>
</evidence>
<evidence type="ECO:0000259" key="2">
    <source>
        <dbReference type="Pfam" id="PF01558"/>
    </source>
</evidence>